<reference evidence="2" key="1">
    <citation type="submission" date="2022-06" db="EMBL/GenBank/DDBJ databases">
        <title>Aeoliella straminimaris, a novel planctomycete from sediments.</title>
        <authorList>
            <person name="Vitorino I.R."/>
            <person name="Lage O.M."/>
        </authorList>
    </citation>
    <scope>NUCLEOTIDE SEQUENCE</scope>
    <source>
        <strain evidence="2">ICT_H6.2</strain>
    </source>
</reference>
<dbReference type="InterPro" id="IPR012902">
    <property type="entry name" value="N_methyl_site"/>
</dbReference>
<organism evidence="2 3">
    <name type="scientific">Aeoliella straminimaris</name>
    <dbReference type="NCBI Taxonomy" id="2954799"/>
    <lineage>
        <taxon>Bacteria</taxon>
        <taxon>Pseudomonadati</taxon>
        <taxon>Planctomycetota</taxon>
        <taxon>Planctomycetia</taxon>
        <taxon>Pirellulales</taxon>
        <taxon>Lacipirellulaceae</taxon>
        <taxon>Aeoliella</taxon>
    </lineage>
</organism>
<keyword evidence="1" id="KW-0472">Membrane</keyword>
<feature type="transmembrane region" description="Helical" evidence="1">
    <location>
        <begin position="12"/>
        <end position="34"/>
    </location>
</feature>
<dbReference type="Proteomes" id="UP001155241">
    <property type="component" value="Unassembled WGS sequence"/>
</dbReference>
<protein>
    <submittedName>
        <fullName evidence="2">Prepilin-type N-terminal cleavage/methylation domain-containing protein</fullName>
    </submittedName>
</protein>
<evidence type="ECO:0000313" key="2">
    <source>
        <dbReference type="EMBL" id="MCO6047595.1"/>
    </source>
</evidence>
<keyword evidence="1" id="KW-0812">Transmembrane</keyword>
<accession>A0A9X2FEK5</accession>
<dbReference type="InterPro" id="IPR045584">
    <property type="entry name" value="Pilin-like"/>
</dbReference>
<keyword evidence="1" id="KW-1133">Transmembrane helix</keyword>
<keyword evidence="3" id="KW-1185">Reference proteome</keyword>
<dbReference type="SUPFAM" id="SSF54523">
    <property type="entry name" value="Pili subunits"/>
    <property type="match status" value="1"/>
</dbReference>
<dbReference type="RefSeq" id="WP_252855705.1">
    <property type="nucleotide sequence ID" value="NZ_JAMXLR010000092.1"/>
</dbReference>
<dbReference type="NCBIfam" id="TIGR02532">
    <property type="entry name" value="IV_pilin_GFxxxE"/>
    <property type="match status" value="1"/>
</dbReference>
<evidence type="ECO:0000256" key="1">
    <source>
        <dbReference type="SAM" id="Phobius"/>
    </source>
</evidence>
<sequence>MSPPRPVRSAFTLIEILLVLALLVVIAGFTVMTLDASVLRSKLHKGVDQVRTAWADGKHQSVASGQRMVFTCVLGGREFRLSPLGQIATPDPDAPVTENPQLPEGIVFRSLQAASPTALTQQTGSYYIDEGQWSQPVVFNPDGTSYDAVVVLEESSGKQMQVTLRGLTCTANASDVPSFRETR</sequence>
<evidence type="ECO:0000313" key="3">
    <source>
        <dbReference type="Proteomes" id="UP001155241"/>
    </source>
</evidence>
<dbReference type="EMBL" id="JAMXLR010000092">
    <property type="protein sequence ID" value="MCO6047595.1"/>
    <property type="molecule type" value="Genomic_DNA"/>
</dbReference>
<dbReference type="AlphaFoldDB" id="A0A9X2FEK5"/>
<gene>
    <name evidence="2" type="ORF">NG895_27130</name>
</gene>
<comment type="caution">
    <text evidence="2">The sequence shown here is derived from an EMBL/GenBank/DDBJ whole genome shotgun (WGS) entry which is preliminary data.</text>
</comment>
<name>A0A9X2FEK5_9BACT</name>
<proteinExistence type="predicted"/>